<dbReference type="WBParaSite" id="ECPE_0000138401-mRNA-1">
    <property type="protein sequence ID" value="ECPE_0000138401-mRNA-1"/>
    <property type="gene ID" value="ECPE_0000138401"/>
</dbReference>
<organism evidence="1">
    <name type="scientific">Echinostoma caproni</name>
    <dbReference type="NCBI Taxonomy" id="27848"/>
    <lineage>
        <taxon>Eukaryota</taxon>
        <taxon>Metazoa</taxon>
        <taxon>Spiralia</taxon>
        <taxon>Lophotrochozoa</taxon>
        <taxon>Platyhelminthes</taxon>
        <taxon>Trematoda</taxon>
        <taxon>Digenea</taxon>
        <taxon>Plagiorchiida</taxon>
        <taxon>Echinostomata</taxon>
        <taxon>Echinostomatoidea</taxon>
        <taxon>Echinostomatidae</taxon>
        <taxon>Echinostoma</taxon>
    </lineage>
</organism>
<proteinExistence type="predicted"/>
<dbReference type="AlphaFoldDB" id="A0A183A349"/>
<protein>
    <submittedName>
        <fullName evidence="1">Amino acid adenylation</fullName>
    </submittedName>
</protein>
<accession>A0A183A349</accession>
<evidence type="ECO:0000313" key="1">
    <source>
        <dbReference type="WBParaSite" id="ECPE_0000138401-mRNA-1"/>
    </source>
</evidence>
<name>A0A183A349_9TREM</name>
<reference evidence="1" key="1">
    <citation type="submission" date="2016-06" db="UniProtKB">
        <authorList>
            <consortium name="WormBaseParasite"/>
        </authorList>
    </citation>
    <scope>IDENTIFICATION</scope>
</reference>
<sequence length="38" mass="4256">LLRTMHCDDLNNRLVIVENSGGILRNISAVAAGREDYR</sequence>